<feature type="region of interest" description="Disordered" evidence="1">
    <location>
        <begin position="36"/>
        <end position="59"/>
    </location>
</feature>
<reference evidence="4" key="1">
    <citation type="journal article" date="2009" name="Science">
        <title>The B73 maize genome: complexity, diversity, and dynamics.</title>
        <authorList>
            <person name="Schnable P.S."/>
            <person name="Ware D."/>
            <person name="Fulton R.S."/>
            <person name="Stein J.C."/>
            <person name="Wei F."/>
            <person name="Pasternak S."/>
            <person name="Liang C."/>
            <person name="Zhang J."/>
            <person name="Fulton L."/>
            <person name="Graves T.A."/>
            <person name="Minx P."/>
            <person name="Reily A.D."/>
            <person name="Courtney L."/>
            <person name="Kruchowski S.S."/>
            <person name="Tomlinson C."/>
            <person name="Strong C."/>
            <person name="Delehaunty K."/>
            <person name="Fronick C."/>
            <person name="Courtney B."/>
            <person name="Rock S.M."/>
            <person name="Belter E."/>
            <person name="Du F."/>
            <person name="Kim K."/>
            <person name="Abbott R.M."/>
            <person name="Cotton M."/>
            <person name="Levy A."/>
            <person name="Marchetto P."/>
            <person name="Ochoa K."/>
            <person name="Jackson S.M."/>
            <person name="Gillam B."/>
            <person name="Chen W."/>
            <person name="Yan L."/>
            <person name="Higginbotham J."/>
            <person name="Cardenas M."/>
            <person name="Waligorski J."/>
            <person name="Applebaum E."/>
            <person name="Phelps L."/>
            <person name="Falcone J."/>
            <person name="Kanchi K."/>
            <person name="Thane T."/>
            <person name="Scimone A."/>
            <person name="Thane N."/>
            <person name="Henke J."/>
            <person name="Wang T."/>
            <person name="Ruppert J."/>
            <person name="Shah N."/>
            <person name="Rotter K."/>
            <person name="Hodges J."/>
            <person name="Ingenthron E."/>
            <person name="Cordes M."/>
            <person name="Kohlberg S."/>
            <person name="Sgro J."/>
            <person name="Delgado B."/>
            <person name="Mead K."/>
            <person name="Chinwalla A."/>
            <person name="Leonard S."/>
            <person name="Crouse K."/>
            <person name="Collura K."/>
            <person name="Kudrna D."/>
            <person name="Currie J."/>
            <person name="He R."/>
            <person name="Angelova A."/>
            <person name="Rajasekar S."/>
            <person name="Mueller T."/>
            <person name="Lomeli R."/>
            <person name="Scara G."/>
            <person name="Ko A."/>
            <person name="Delaney K."/>
            <person name="Wissotski M."/>
            <person name="Lopez G."/>
            <person name="Campos D."/>
            <person name="Braidotti M."/>
            <person name="Ashley E."/>
            <person name="Golser W."/>
            <person name="Kim H."/>
            <person name="Lee S."/>
            <person name="Lin J."/>
            <person name="Dujmic Z."/>
            <person name="Kim W."/>
            <person name="Talag J."/>
            <person name="Zuccolo A."/>
            <person name="Fan C."/>
            <person name="Sebastian A."/>
            <person name="Kramer M."/>
            <person name="Spiegel L."/>
            <person name="Nascimento L."/>
            <person name="Zutavern T."/>
            <person name="Miller B."/>
            <person name="Ambroise C."/>
            <person name="Muller S."/>
            <person name="Spooner W."/>
            <person name="Narechania A."/>
            <person name="Ren L."/>
            <person name="Wei S."/>
            <person name="Kumari S."/>
            <person name="Faga B."/>
            <person name="Levy M.J."/>
            <person name="McMahan L."/>
            <person name="Van Buren P."/>
            <person name="Vaughn M.W."/>
            <person name="Ying K."/>
            <person name="Yeh C.-T."/>
            <person name="Emrich S.J."/>
            <person name="Jia Y."/>
            <person name="Kalyanaraman A."/>
            <person name="Hsia A.-P."/>
            <person name="Barbazuk W.B."/>
            <person name="Baucom R.S."/>
            <person name="Brutnell T.P."/>
            <person name="Carpita N.C."/>
            <person name="Chaparro C."/>
            <person name="Chia J.-M."/>
            <person name="Deragon J.-M."/>
            <person name="Estill J.C."/>
            <person name="Fu Y."/>
            <person name="Jeddeloh J.A."/>
            <person name="Han Y."/>
            <person name="Lee H."/>
            <person name="Li P."/>
            <person name="Lisch D.R."/>
            <person name="Liu S."/>
            <person name="Liu Z."/>
            <person name="Nagel D.H."/>
            <person name="McCann M.C."/>
            <person name="SanMiguel P."/>
            <person name="Myers A.M."/>
            <person name="Nettleton D."/>
            <person name="Nguyen J."/>
            <person name="Penning B.W."/>
            <person name="Ponnala L."/>
            <person name="Schneider K.L."/>
            <person name="Schwartz D.C."/>
            <person name="Sharma A."/>
            <person name="Soderlund C."/>
            <person name="Springer N.M."/>
            <person name="Sun Q."/>
            <person name="Wang H."/>
            <person name="Waterman M."/>
            <person name="Westerman R."/>
            <person name="Wolfgruber T.K."/>
            <person name="Yang L."/>
            <person name="Yu Y."/>
            <person name="Zhang L."/>
            <person name="Zhou S."/>
            <person name="Zhu Q."/>
            <person name="Bennetzen J.L."/>
            <person name="Dawe R.K."/>
            <person name="Jiang J."/>
            <person name="Jiang N."/>
            <person name="Presting G.G."/>
            <person name="Wessler S.R."/>
            <person name="Aluru S."/>
            <person name="Martienssen R.A."/>
            <person name="Clifton S.W."/>
            <person name="McCombie W.R."/>
            <person name="Wing R.A."/>
            <person name="Wilson R.K."/>
        </authorList>
    </citation>
    <scope>NUCLEOTIDE SEQUENCE [LARGE SCALE GENOMIC DNA]</scope>
    <source>
        <strain evidence="4">cv. B73</strain>
    </source>
</reference>
<evidence type="ECO:0000313" key="3">
    <source>
        <dbReference type="EnsemblPlants" id="Zm00001eb204650_P001"/>
    </source>
</evidence>
<dbReference type="InParanoid" id="A0A804P2U4"/>
<name>A0A804P2U4_MAIZE</name>
<reference evidence="3" key="3">
    <citation type="submission" date="2021-05" db="UniProtKB">
        <authorList>
            <consortium name="EnsemblPlants"/>
        </authorList>
    </citation>
    <scope>IDENTIFICATION</scope>
    <source>
        <strain evidence="3">cv. B73</strain>
    </source>
</reference>
<keyword evidence="2" id="KW-1133">Transmembrane helix</keyword>
<feature type="transmembrane region" description="Helical" evidence="2">
    <location>
        <begin position="300"/>
        <end position="317"/>
    </location>
</feature>
<sequence length="330" mass="35743">MAHATHAAKNTSVTAAPTETSAMVTARLRLCLPPLDAGAGAGARSSTTRNASPAWTKEELPNLRMVSASTAPEKSLCEMSRTWRPARGGKSVGNVPAMLFHDRLSWRTSVRPRSPSGTAPMAFLDTSRPTKPESPATFSTEVNRLPDTLSVARRVPGWPPNRRAPSRRLQETSTARSDGARQNELPTRPWSELPERSTVRRPLRLPSSSQSTAPVRLRDGKRSRLTWRHARRRPGSGKGKLATCLNAARTISPSRRVQFAEPLDVAVATGDGEVAAAAAAARSRKTRQAAKRSGIAPGSLALRVMAVLSFSLVFLFCRREDLRSAAVCWS</sequence>
<evidence type="ECO:0000256" key="2">
    <source>
        <dbReference type="SAM" id="Phobius"/>
    </source>
</evidence>
<dbReference type="EnsemblPlants" id="Zm00001eb204650_T001">
    <property type="protein sequence ID" value="Zm00001eb204650_P001"/>
    <property type="gene ID" value="Zm00001eb204650"/>
</dbReference>
<keyword evidence="2" id="KW-0472">Membrane</keyword>
<organism evidence="3 4">
    <name type="scientific">Zea mays</name>
    <name type="common">Maize</name>
    <dbReference type="NCBI Taxonomy" id="4577"/>
    <lineage>
        <taxon>Eukaryota</taxon>
        <taxon>Viridiplantae</taxon>
        <taxon>Streptophyta</taxon>
        <taxon>Embryophyta</taxon>
        <taxon>Tracheophyta</taxon>
        <taxon>Spermatophyta</taxon>
        <taxon>Magnoliopsida</taxon>
        <taxon>Liliopsida</taxon>
        <taxon>Poales</taxon>
        <taxon>Poaceae</taxon>
        <taxon>PACMAD clade</taxon>
        <taxon>Panicoideae</taxon>
        <taxon>Andropogonodae</taxon>
        <taxon>Andropogoneae</taxon>
        <taxon>Tripsacinae</taxon>
        <taxon>Zea</taxon>
    </lineage>
</organism>
<evidence type="ECO:0000256" key="1">
    <source>
        <dbReference type="SAM" id="MobiDB-lite"/>
    </source>
</evidence>
<dbReference type="AlphaFoldDB" id="A0A804P2U4"/>
<dbReference type="Proteomes" id="UP000007305">
    <property type="component" value="Chromosome 4"/>
</dbReference>
<keyword evidence="2" id="KW-0812">Transmembrane</keyword>
<dbReference type="Gramene" id="Zm00001eb204650_T001">
    <property type="protein sequence ID" value="Zm00001eb204650_P001"/>
    <property type="gene ID" value="Zm00001eb204650"/>
</dbReference>
<feature type="compositionally biased region" description="Polar residues" evidence="1">
    <location>
        <begin position="44"/>
        <end position="53"/>
    </location>
</feature>
<keyword evidence="4" id="KW-1185">Reference proteome</keyword>
<feature type="region of interest" description="Disordered" evidence="1">
    <location>
        <begin position="110"/>
        <end position="220"/>
    </location>
</feature>
<protein>
    <submittedName>
        <fullName evidence="3">Uncharacterized protein</fullName>
    </submittedName>
</protein>
<evidence type="ECO:0000313" key="4">
    <source>
        <dbReference type="Proteomes" id="UP000007305"/>
    </source>
</evidence>
<proteinExistence type="predicted"/>
<reference evidence="3" key="2">
    <citation type="submission" date="2019-07" db="EMBL/GenBank/DDBJ databases">
        <authorList>
            <person name="Seetharam A."/>
            <person name="Woodhouse M."/>
            <person name="Cannon E."/>
        </authorList>
    </citation>
    <scope>NUCLEOTIDE SEQUENCE [LARGE SCALE GENOMIC DNA]</scope>
    <source>
        <strain evidence="3">cv. B73</strain>
    </source>
</reference>
<accession>A0A804P2U4</accession>